<dbReference type="Proteomes" id="UP000546200">
    <property type="component" value="Unassembled WGS sequence"/>
</dbReference>
<dbReference type="InterPro" id="IPR017850">
    <property type="entry name" value="Alkaline_phosphatase_core_sf"/>
</dbReference>
<dbReference type="Pfam" id="PF00245">
    <property type="entry name" value="Alk_phosphatase"/>
    <property type="match status" value="2"/>
</dbReference>
<feature type="binding site" evidence="3">
    <location>
        <position position="39"/>
    </location>
    <ligand>
        <name>Mg(2+)</name>
        <dbReference type="ChEBI" id="CHEBI:18420"/>
    </ligand>
</feature>
<comment type="caution">
    <text evidence="6">The sequence shown here is derived from an EMBL/GenBank/DDBJ whole genome shotgun (WGS) entry which is preliminary data.</text>
</comment>
<gene>
    <name evidence="6" type="ORF">FHS94_003397</name>
</gene>
<evidence type="ECO:0000313" key="6">
    <source>
        <dbReference type="EMBL" id="MBB5716531.1"/>
    </source>
</evidence>
<evidence type="ECO:0000256" key="4">
    <source>
        <dbReference type="RuleBase" id="RU003946"/>
    </source>
</evidence>
<dbReference type="InterPro" id="IPR001952">
    <property type="entry name" value="Alkaline_phosphatase"/>
</dbReference>
<feature type="signal peptide" evidence="5">
    <location>
        <begin position="1"/>
        <end position="25"/>
    </location>
</feature>
<sequence length="373" mass="39402">MTDKILRRLFASVALAALAGGPAAAQGHHARNVIVFLGDAGGVPTISAGGILAHDRPQSLFIHTMPNVGLSDTSSLDSWVTDSAAGMTAIMTGKKTNNAMVSVVPSAAKGDVTPVKTLLEYAEQRGLSTGVVTNMPIWDATPAACYAHVASRKNKDDIFRQILAPRFGNGVDILIGKGRADAIASFAARQTTAEQAFTAAGYRFSDDPAIMGQAGRAAVLRDADYAPTPAVEATVRQLARNPKGYFLMVEWDMHTDKLDKGLRHVVEMDDMIRRISAVAGKDTLILFTADHSFGLRMGGGKRGTPLAQQIAEEAAEPGVTTASNQVVSVEDGHTGEEVIAAATGPGAERVRGFLPNTRLFEIMMAAFGWKADS</sequence>
<keyword evidence="3" id="KW-0479">Metal-binding</keyword>
<dbReference type="GO" id="GO:0004035">
    <property type="term" value="F:alkaline phosphatase activity"/>
    <property type="evidence" value="ECO:0007669"/>
    <property type="project" value="UniProtKB-EC"/>
</dbReference>
<comment type="cofactor">
    <cofactor evidence="3">
        <name>Zn(2+)</name>
        <dbReference type="ChEBI" id="CHEBI:29105"/>
    </cofactor>
    <text evidence="3">Binds 2 Zn(2+) ions.</text>
</comment>
<dbReference type="PANTHER" id="PTHR11596:SF5">
    <property type="entry name" value="ALKALINE PHOSPHATASE"/>
    <property type="match status" value="1"/>
</dbReference>
<feature type="active site" description="Phosphoserine intermediate" evidence="2">
    <location>
        <position position="83"/>
    </location>
</feature>
<dbReference type="CDD" id="cd16012">
    <property type="entry name" value="ALP"/>
    <property type="match status" value="1"/>
</dbReference>
<evidence type="ECO:0000256" key="5">
    <source>
        <dbReference type="SAM" id="SignalP"/>
    </source>
</evidence>
<feature type="binding site" evidence="3">
    <location>
        <position position="139"/>
    </location>
    <ligand>
        <name>Mg(2+)</name>
        <dbReference type="ChEBI" id="CHEBI:18420"/>
    </ligand>
</feature>
<keyword evidence="5" id="KW-0732">Signal</keyword>
<accession>A0A7W9BGN6</accession>
<evidence type="ECO:0000256" key="1">
    <source>
        <dbReference type="ARBA" id="ARBA00022553"/>
    </source>
</evidence>
<protein>
    <submittedName>
        <fullName evidence="6">Alkaline phosphatase</fullName>
        <ecNumber evidence="6">3.1.3.1</ecNumber>
    </submittedName>
</protein>
<keyword evidence="3" id="KW-0460">Magnesium</keyword>
<reference evidence="6 7" key="1">
    <citation type="submission" date="2020-08" db="EMBL/GenBank/DDBJ databases">
        <title>Genomic Encyclopedia of Type Strains, Phase IV (KMG-IV): sequencing the most valuable type-strain genomes for metagenomic binning, comparative biology and taxonomic classification.</title>
        <authorList>
            <person name="Goeker M."/>
        </authorList>
    </citation>
    <scope>NUCLEOTIDE SEQUENCE [LARGE SCALE GENOMIC DNA]</scope>
    <source>
        <strain evidence="6 7">DSM 100044</strain>
    </source>
</reference>
<feature type="binding site" evidence="3">
    <location>
        <position position="250"/>
    </location>
    <ligand>
        <name>Mg(2+)</name>
        <dbReference type="ChEBI" id="CHEBI:18420"/>
    </ligand>
</feature>
<dbReference type="GO" id="GO:0046872">
    <property type="term" value="F:metal ion binding"/>
    <property type="evidence" value="ECO:0007669"/>
    <property type="project" value="UniProtKB-KW"/>
</dbReference>
<evidence type="ECO:0000256" key="3">
    <source>
        <dbReference type="PIRSR" id="PIRSR601952-2"/>
    </source>
</evidence>
<comment type="similarity">
    <text evidence="4">Belongs to the alkaline phosphatase family.</text>
</comment>
<dbReference type="Gene3D" id="3.40.720.10">
    <property type="entry name" value="Alkaline Phosphatase, subunit A"/>
    <property type="match status" value="1"/>
</dbReference>
<dbReference type="RefSeq" id="WP_184059880.1">
    <property type="nucleotide sequence ID" value="NZ_JACIJK010000011.1"/>
</dbReference>
<feature type="binding site" evidence="3">
    <location>
        <position position="39"/>
    </location>
    <ligand>
        <name>Zn(2+)</name>
        <dbReference type="ChEBI" id="CHEBI:29105"/>
        <label>2</label>
    </ligand>
</feature>
<evidence type="ECO:0000313" key="7">
    <source>
        <dbReference type="Proteomes" id="UP000546200"/>
    </source>
</evidence>
<dbReference type="PRINTS" id="PR00113">
    <property type="entry name" value="ALKPHPHTASE"/>
</dbReference>
<dbReference type="AlphaFoldDB" id="A0A7W9BGN6"/>
<keyword evidence="3" id="KW-0862">Zinc</keyword>
<keyword evidence="1" id="KW-0597">Phosphoprotein</keyword>
<proteinExistence type="inferred from homology"/>
<keyword evidence="7" id="KW-1185">Reference proteome</keyword>
<dbReference type="PANTHER" id="PTHR11596">
    <property type="entry name" value="ALKALINE PHOSPHATASE"/>
    <property type="match status" value="1"/>
</dbReference>
<dbReference type="SUPFAM" id="SSF53649">
    <property type="entry name" value="Alkaline phosphatase-like"/>
    <property type="match status" value="1"/>
</dbReference>
<organism evidence="6 7">
    <name type="scientific">Sphingomonas aerophila</name>
    <dbReference type="NCBI Taxonomy" id="1344948"/>
    <lineage>
        <taxon>Bacteria</taxon>
        <taxon>Pseudomonadati</taxon>
        <taxon>Pseudomonadota</taxon>
        <taxon>Alphaproteobacteria</taxon>
        <taxon>Sphingomonadales</taxon>
        <taxon>Sphingomonadaceae</taxon>
        <taxon>Sphingomonas</taxon>
    </lineage>
</organism>
<feature type="chain" id="PRO_5030792784" evidence="5">
    <location>
        <begin position="26"/>
        <end position="373"/>
    </location>
</feature>
<feature type="binding site" evidence="3">
    <location>
        <position position="291"/>
    </location>
    <ligand>
        <name>Zn(2+)</name>
        <dbReference type="ChEBI" id="CHEBI:29105"/>
        <label>2</label>
    </ligand>
</feature>
<dbReference type="SMART" id="SM00098">
    <property type="entry name" value="alkPPc"/>
    <property type="match status" value="1"/>
</dbReference>
<feature type="binding site" evidence="3">
    <location>
        <position position="290"/>
    </location>
    <ligand>
        <name>Zn(2+)</name>
        <dbReference type="ChEBI" id="CHEBI:29105"/>
        <label>2</label>
    </ligand>
</feature>
<keyword evidence="6" id="KW-0378">Hydrolase</keyword>
<feature type="binding site" evidence="3">
    <location>
        <position position="141"/>
    </location>
    <ligand>
        <name>Mg(2+)</name>
        <dbReference type="ChEBI" id="CHEBI:18420"/>
    </ligand>
</feature>
<feature type="binding site" evidence="3">
    <location>
        <position position="333"/>
    </location>
    <ligand>
        <name>Zn(2+)</name>
        <dbReference type="ChEBI" id="CHEBI:29105"/>
        <label>2</label>
    </ligand>
</feature>
<name>A0A7W9BGN6_9SPHN</name>
<dbReference type="EMBL" id="JACIJK010000011">
    <property type="protein sequence ID" value="MBB5716531.1"/>
    <property type="molecule type" value="Genomic_DNA"/>
</dbReference>
<dbReference type="EC" id="3.1.3.1" evidence="6"/>
<comment type="cofactor">
    <cofactor evidence="3">
        <name>Mg(2+)</name>
        <dbReference type="ChEBI" id="CHEBI:18420"/>
    </cofactor>
    <text evidence="3">Binds 1 Mg(2+) ion.</text>
</comment>
<feature type="binding site" evidence="3">
    <location>
        <position position="254"/>
    </location>
    <ligand>
        <name>Zn(2+)</name>
        <dbReference type="ChEBI" id="CHEBI:29105"/>
        <label>2</label>
    </ligand>
</feature>
<evidence type="ECO:0000256" key="2">
    <source>
        <dbReference type="PIRSR" id="PIRSR601952-1"/>
    </source>
</evidence>